<organism evidence="1 2">
    <name type="scientific">Vibrio alginolyticus</name>
    <dbReference type="NCBI Taxonomy" id="663"/>
    <lineage>
        <taxon>Bacteria</taxon>
        <taxon>Pseudomonadati</taxon>
        <taxon>Pseudomonadota</taxon>
        <taxon>Gammaproteobacteria</taxon>
        <taxon>Vibrionales</taxon>
        <taxon>Vibrionaceae</taxon>
        <taxon>Vibrio</taxon>
    </lineage>
</organism>
<dbReference type="Proteomes" id="UP000714625">
    <property type="component" value="Unassembled WGS sequence"/>
</dbReference>
<dbReference type="EMBL" id="AAXMUW010000001">
    <property type="protein sequence ID" value="EGQ9133645.1"/>
    <property type="molecule type" value="Genomic_DNA"/>
</dbReference>
<protein>
    <submittedName>
        <fullName evidence="1">Uncharacterized protein</fullName>
    </submittedName>
</protein>
<accession>A0AA36UPD7</accession>
<sequence length="90" mass="10198">MMKTMTLDQTHQLLNNLQLLNVCSHQFEEVTAELSKDDPLRIAATSIFEGAQDFKGLEIHVNEEDFEKAQELFSQLVSLQAAVEARTLPH</sequence>
<proteinExistence type="predicted"/>
<dbReference type="AlphaFoldDB" id="A0AA36UPD7"/>
<gene>
    <name evidence="1" type="ORF">GHY86_00570</name>
</gene>
<comment type="caution">
    <text evidence="1">The sequence shown here is derived from an EMBL/GenBank/DDBJ whole genome shotgun (WGS) entry which is preliminary data.</text>
</comment>
<evidence type="ECO:0000313" key="2">
    <source>
        <dbReference type="Proteomes" id="UP000714625"/>
    </source>
</evidence>
<name>A0AA36UPD7_VIBAL</name>
<evidence type="ECO:0000313" key="1">
    <source>
        <dbReference type="EMBL" id="EGQ9133645.1"/>
    </source>
</evidence>
<reference evidence="1" key="1">
    <citation type="submission" date="2019-11" db="EMBL/GenBank/DDBJ databases">
        <authorList>
            <consortium name="PulseNet: The National Subtyping Network for Foodborne Disease Surveillance"/>
            <person name="Tarr C.L."/>
            <person name="Trees E."/>
            <person name="Katz L.S."/>
            <person name="Carleton-Romer H.A."/>
            <person name="Stroika S."/>
            <person name="Kucerova Z."/>
            <person name="Roache K.F."/>
            <person name="Sabol A.L."/>
            <person name="Besser J."/>
            <person name="Gerner-Smidt P."/>
        </authorList>
    </citation>
    <scope>NUCLEOTIDE SEQUENCE</scope>
    <source>
        <strain evidence="1">PNUSAV001129</strain>
    </source>
</reference>